<dbReference type="EMBL" id="CAXDID020000313">
    <property type="protein sequence ID" value="CAL6075289.1"/>
    <property type="molecule type" value="Genomic_DNA"/>
</dbReference>
<comment type="caution">
    <text evidence="1">The sequence shown here is derived from an EMBL/GenBank/DDBJ whole genome shotgun (WGS) entry which is preliminary data.</text>
</comment>
<gene>
    <name evidence="1" type="ORF">HINF_LOCUS47812</name>
    <name evidence="2" type="ORF">HINF_LOCUS47813</name>
    <name evidence="3" type="ORF">HINF_LOCUS57134</name>
    <name evidence="4" type="ORF">HINF_LOCUS57135</name>
</gene>
<name>A0AA86QSW8_9EUKA</name>
<organism evidence="1">
    <name type="scientific">Hexamita inflata</name>
    <dbReference type="NCBI Taxonomy" id="28002"/>
    <lineage>
        <taxon>Eukaryota</taxon>
        <taxon>Metamonada</taxon>
        <taxon>Diplomonadida</taxon>
        <taxon>Hexamitidae</taxon>
        <taxon>Hexamitinae</taxon>
        <taxon>Hexamita</taxon>
    </lineage>
</organism>
<evidence type="ECO:0000313" key="5">
    <source>
        <dbReference type="Proteomes" id="UP001642409"/>
    </source>
</evidence>
<sequence>MKIVRFLADSNFPYTAPERRNTAKAAVQRQFQFFKSPNQWVLFGIAERRFIFCPQICVLYCIRRRFLMPRCIPDIPGLKRQTNEIQPQTTIQATKMKQNIRSHLIFWASVSRRNRFAQAIEDTGPRTDPAQCCEYLVPYIYQNYKNEMLNLQYWRHQFRFKICDAS</sequence>
<dbReference type="EMBL" id="CATOUU010000929">
    <property type="protein sequence ID" value="CAI9960167.1"/>
    <property type="molecule type" value="Genomic_DNA"/>
</dbReference>
<accession>A0AA86QSW8</accession>
<reference evidence="1" key="1">
    <citation type="submission" date="2023-06" db="EMBL/GenBank/DDBJ databases">
        <authorList>
            <person name="Kurt Z."/>
        </authorList>
    </citation>
    <scope>NUCLEOTIDE SEQUENCE</scope>
</reference>
<reference evidence="3 5" key="2">
    <citation type="submission" date="2024-07" db="EMBL/GenBank/DDBJ databases">
        <authorList>
            <person name="Akdeniz Z."/>
        </authorList>
    </citation>
    <scope>NUCLEOTIDE SEQUENCE [LARGE SCALE GENOMIC DNA]</scope>
</reference>
<dbReference type="Proteomes" id="UP001642409">
    <property type="component" value="Unassembled WGS sequence"/>
</dbReference>
<evidence type="ECO:0000313" key="2">
    <source>
        <dbReference type="EMBL" id="CAI9960168.1"/>
    </source>
</evidence>
<dbReference type="AlphaFoldDB" id="A0AA86QSW8"/>
<proteinExistence type="predicted"/>
<evidence type="ECO:0000313" key="3">
    <source>
        <dbReference type="EMBL" id="CAL6075289.1"/>
    </source>
</evidence>
<keyword evidence="5" id="KW-1185">Reference proteome</keyword>
<evidence type="ECO:0000313" key="4">
    <source>
        <dbReference type="EMBL" id="CAL6075291.1"/>
    </source>
</evidence>
<evidence type="ECO:0000313" key="1">
    <source>
        <dbReference type="EMBL" id="CAI9960167.1"/>
    </source>
</evidence>
<protein>
    <submittedName>
        <fullName evidence="3">Hypothetical_protein</fullName>
    </submittedName>
</protein>
<dbReference type="EMBL" id="CATOUU010000929">
    <property type="protein sequence ID" value="CAI9960168.1"/>
    <property type="molecule type" value="Genomic_DNA"/>
</dbReference>
<dbReference type="EMBL" id="CAXDID020000313">
    <property type="protein sequence ID" value="CAL6075291.1"/>
    <property type="molecule type" value="Genomic_DNA"/>
</dbReference>